<evidence type="ECO:0000256" key="1">
    <source>
        <dbReference type="SAM" id="Phobius"/>
    </source>
</evidence>
<accession>A0A2N9G7Z9</accession>
<organism evidence="2">
    <name type="scientific">Fagus sylvatica</name>
    <name type="common">Beechnut</name>
    <dbReference type="NCBI Taxonomy" id="28930"/>
    <lineage>
        <taxon>Eukaryota</taxon>
        <taxon>Viridiplantae</taxon>
        <taxon>Streptophyta</taxon>
        <taxon>Embryophyta</taxon>
        <taxon>Tracheophyta</taxon>
        <taxon>Spermatophyta</taxon>
        <taxon>Magnoliopsida</taxon>
        <taxon>eudicotyledons</taxon>
        <taxon>Gunneridae</taxon>
        <taxon>Pentapetalae</taxon>
        <taxon>rosids</taxon>
        <taxon>fabids</taxon>
        <taxon>Fagales</taxon>
        <taxon>Fagaceae</taxon>
        <taxon>Fagus</taxon>
    </lineage>
</organism>
<evidence type="ECO:0000313" key="2">
    <source>
        <dbReference type="EMBL" id="SPC98787.1"/>
    </source>
</evidence>
<proteinExistence type="predicted"/>
<gene>
    <name evidence="2" type="ORF">FSB_LOCUS26669</name>
</gene>
<feature type="transmembrane region" description="Helical" evidence="1">
    <location>
        <begin position="67"/>
        <end position="85"/>
    </location>
</feature>
<dbReference type="EMBL" id="OIVN01001901">
    <property type="protein sequence ID" value="SPC98787.1"/>
    <property type="molecule type" value="Genomic_DNA"/>
</dbReference>
<keyword evidence="1" id="KW-0472">Membrane</keyword>
<protein>
    <submittedName>
        <fullName evidence="2">Uncharacterized protein</fullName>
    </submittedName>
</protein>
<sequence length="246" mass="27863">MSQFIREFRDEGSLLQRFNQEQQMIFLFITTGSTVEKRKGNILMHMLSDQSSVRPGLFLLQASIRSLIKLVALLGIYLASSWIFSASPSLISAISRLHQATCRAQEFFAEKLTEFTYQVCQTTIKYLGYFHHNRFRQNKEKENQSSTEYLLVSFVHSIGSTRAEGKETHQSTCSAPRLHQASPRLRCEPSRTLHLVPWDLFGIGLVLVGLVIALLGAPSLSSAISWLHQATCRAQEFFAKNSPEHV</sequence>
<keyword evidence="1" id="KW-1133">Transmembrane helix</keyword>
<feature type="transmembrane region" description="Helical" evidence="1">
    <location>
        <begin position="200"/>
        <end position="220"/>
    </location>
</feature>
<dbReference type="AlphaFoldDB" id="A0A2N9G7Z9"/>
<name>A0A2N9G7Z9_FAGSY</name>
<keyword evidence="1" id="KW-0812">Transmembrane</keyword>
<reference evidence="2" key="1">
    <citation type="submission" date="2018-02" db="EMBL/GenBank/DDBJ databases">
        <authorList>
            <person name="Cohen D.B."/>
            <person name="Kent A.D."/>
        </authorList>
    </citation>
    <scope>NUCLEOTIDE SEQUENCE</scope>
</reference>